<keyword evidence="9" id="KW-1185">Reference proteome</keyword>
<dbReference type="PANTHER" id="PTHR42865:SF1">
    <property type="entry name" value="AEROBIC C4-DICARBOXYLATE TRANSPORT PROTEIN"/>
    <property type="match status" value="1"/>
</dbReference>
<keyword evidence="4 7" id="KW-1133">Transmembrane helix</keyword>
<proteinExistence type="predicted"/>
<dbReference type="RefSeq" id="WP_016432830.1">
    <property type="nucleotide sequence ID" value="NZ_JALDAX010000014.1"/>
</dbReference>
<dbReference type="PRINTS" id="PR00173">
    <property type="entry name" value="EDTRNSPORT"/>
</dbReference>
<evidence type="ECO:0000256" key="7">
    <source>
        <dbReference type="SAM" id="Phobius"/>
    </source>
</evidence>
<feature type="transmembrane region" description="Helical" evidence="7">
    <location>
        <begin position="216"/>
        <end position="234"/>
    </location>
</feature>
<keyword evidence="5 7" id="KW-0472">Membrane</keyword>
<protein>
    <submittedName>
        <fullName evidence="8">C4-dicarboxylate transporter DctA</fullName>
    </submittedName>
</protein>
<dbReference type="Gene3D" id="1.10.3860.10">
    <property type="entry name" value="Sodium:dicarboxylate symporter"/>
    <property type="match status" value="1"/>
</dbReference>
<evidence type="ECO:0000256" key="6">
    <source>
        <dbReference type="SAM" id="MobiDB-lite"/>
    </source>
</evidence>
<feature type="transmembrane region" description="Helical" evidence="7">
    <location>
        <begin position="63"/>
        <end position="80"/>
    </location>
</feature>
<evidence type="ECO:0000313" key="8">
    <source>
        <dbReference type="EMBL" id="MCI3244256.1"/>
    </source>
</evidence>
<evidence type="ECO:0000256" key="5">
    <source>
        <dbReference type="ARBA" id="ARBA00023136"/>
    </source>
</evidence>
<dbReference type="EMBL" id="JALDAX010000014">
    <property type="protein sequence ID" value="MCI3244256.1"/>
    <property type="molecule type" value="Genomic_DNA"/>
</dbReference>
<dbReference type="InterPro" id="IPR036458">
    <property type="entry name" value="Na:dicarbo_symporter_sf"/>
</dbReference>
<dbReference type="Proteomes" id="UP001165270">
    <property type="component" value="Unassembled WGS sequence"/>
</dbReference>
<sequence>MSDTHSPSAGAPSRAGTSEQNTKKRPPFYRDLAVQVLAGVALGVLVGALAPSVGQHVQFLGDIFIHLIQMVVGLIIFCTVTHGIASVRDLGKVGRIAVRSLIYFEVITTIALVIGLVVVNVLKPGSGMHIDPAHLHTDSSAPAPAKSEGFDDFLVGLVPTSAVQAFAESSILQILVFSVLFACGLASVGEKAQPVLDVVSTVQQALFWIIRKVMRVAPLAAFGAIGYTVSQYGLGTLLSLGRLVAVFYLIVVLFFVLVLWPVSRYAGVSLLKLMRYFRAELVLVLGTSSSESVFPQLTAKLKNLGVDEPVVGLVLPTAYSFNHDGTCLYFAAVSVFLGQATGTDLSWTAQLGLLLVLLLTSKGGAGVSGSAIAVLALTLSATHTIPVSSIALVLGVHSILSAAFVFTNIAGNCVATLVVGKWENAIDRDRLRTQLNAGYQQAA</sequence>
<dbReference type="Pfam" id="PF00375">
    <property type="entry name" value="SDF"/>
    <property type="match status" value="1"/>
</dbReference>
<dbReference type="InterPro" id="IPR001991">
    <property type="entry name" value="Na-dicarboxylate_symporter"/>
</dbReference>
<comment type="caution">
    <text evidence="8">The sequence shown here is derived from an EMBL/GenBank/DDBJ whole genome shotgun (WGS) entry which is preliminary data.</text>
</comment>
<feature type="transmembrane region" description="Helical" evidence="7">
    <location>
        <begin position="32"/>
        <end position="51"/>
    </location>
</feature>
<accession>A0ABS9XQ97</accession>
<gene>
    <name evidence="8" type="ORF">MQN93_31510</name>
</gene>
<feature type="transmembrane region" description="Helical" evidence="7">
    <location>
        <begin position="240"/>
        <end position="262"/>
    </location>
</feature>
<dbReference type="PANTHER" id="PTHR42865">
    <property type="entry name" value="PROTON/GLUTAMATE-ASPARTATE SYMPORTER"/>
    <property type="match status" value="1"/>
</dbReference>
<reference evidence="8" key="1">
    <citation type="submission" date="2022-03" db="EMBL/GenBank/DDBJ databases">
        <title>Streptomyces 7R015 and 7R016 isolated from Barleria lupulina in Thailand.</title>
        <authorList>
            <person name="Kanchanasin P."/>
            <person name="Phongsopitanun W."/>
            <person name="Tanasupawat S."/>
        </authorList>
    </citation>
    <scope>NUCLEOTIDE SEQUENCE</scope>
    <source>
        <strain evidence="8">7R016</strain>
    </source>
</reference>
<name>A0ABS9XQ97_9ACTN</name>
<evidence type="ECO:0000256" key="4">
    <source>
        <dbReference type="ARBA" id="ARBA00022989"/>
    </source>
</evidence>
<evidence type="ECO:0000256" key="2">
    <source>
        <dbReference type="ARBA" id="ARBA00022448"/>
    </source>
</evidence>
<organism evidence="8 9">
    <name type="scientific">Streptomyces spinosisporus</name>
    <dbReference type="NCBI Taxonomy" id="2927582"/>
    <lineage>
        <taxon>Bacteria</taxon>
        <taxon>Bacillati</taxon>
        <taxon>Actinomycetota</taxon>
        <taxon>Actinomycetes</taxon>
        <taxon>Kitasatosporales</taxon>
        <taxon>Streptomycetaceae</taxon>
        <taxon>Streptomyces</taxon>
    </lineage>
</organism>
<dbReference type="SUPFAM" id="SSF118215">
    <property type="entry name" value="Proton glutamate symport protein"/>
    <property type="match status" value="1"/>
</dbReference>
<feature type="region of interest" description="Disordered" evidence="6">
    <location>
        <begin position="1"/>
        <end position="24"/>
    </location>
</feature>
<feature type="transmembrane region" description="Helical" evidence="7">
    <location>
        <begin position="353"/>
        <end position="379"/>
    </location>
</feature>
<evidence type="ECO:0000256" key="3">
    <source>
        <dbReference type="ARBA" id="ARBA00022692"/>
    </source>
</evidence>
<comment type="subcellular location">
    <subcellularLocation>
        <location evidence="1">Membrane</location>
        <topology evidence="1">Multi-pass membrane protein</topology>
    </subcellularLocation>
</comment>
<feature type="transmembrane region" description="Helical" evidence="7">
    <location>
        <begin position="101"/>
        <end position="122"/>
    </location>
</feature>
<keyword evidence="2" id="KW-0813">Transport</keyword>
<evidence type="ECO:0000313" key="9">
    <source>
        <dbReference type="Proteomes" id="UP001165270"/>
    </source>
</evidence>
<evidence type="ECO:0000256" key="1">
    <source>
        <dbReference type="ARBA" id="ARBA00004141"/>
    </source>
</evidence>
<keyword evidence="3 7" id="KW-0812">Transmembrane</keyword>